<dbReference type="Gramene" id="Pp3c14_7470V3.3">
    <property type="protein sequence ID" value="PAC:32962134.CDS.1"/>
    <property type="gene ID" value="Pp3c14_7470"/>
</dbReference>
<evidence type="ECO:0000313" key="2">
    <source>
        <dbReference type="EnsemblPlants" id="PAC:32962133.CDS.1"/>
    </source>
</evidence>
<dbReference type="InterPro" id="IPR011990">
    <property type="entry name" value="TPR-like_helical_dom_sf"/>
</dbReference>
<dbReference type="GeneID" id="112291009"/>
<name>A0A2K1JGT6_PHYPA</name>
<accession>A0A2K1JGT6</accession>
<dbReference type="Gene3D" id="1.25.40.10">
    <property type="entry name" value="Tetratricopeptide repeat domain"/>
    <property type="match status" value="1"/>
</dbReference>
<dbReference type="GO" id="GO:0005739">
    <property type="term" value="C:mitochondrion"/>
    <property type="evidence" value="ECO:0007669"/>
    <property type="project" value="GOC"/>
</dbReference>
<evidence type="ECO:0000313" key="3">
    <source>
        <dbReference type="Proteomes" id="UP000006727"/>
    </source>
</evidence>
<proteinExistence type="predicted"/>
<evidence type="ECO:0000313" key="1">
    <source>
        <dbReference type="EMBL" id="PNR40757.1"/>
    </source>
</evidence>
<organism evidence="1">
    <name type="scientific">Physcomitrium patens</name>
    <name type="common">Spreading-leaved earth moss</name>
    <name type="synonym">Physcomitrella patens</name>
    <dbReference type="NCBI Taxonomy" id="3218"/>
    <lineage>
        <taxon>Eukaryota</taxon>
        <taxon>Viridiplantae</taxon>
        <taxon>Streptophyta</taxon>
        <taxon>Embryophyta</taxon>
        <taxon>Bryophyta</taxon>
        <taxon>Bryophytina</taxon>
        <taxon>Bryopsida</taxon>
        <taxon>Funariidae</taxon>
        <taxon>Funariales</taxon>
        <taxon>Funariaceae</taxon>
        <taxon>Physcomitrium</taxon>
    </lineage>
</organism>
<dbReference type="GO" id="GO:0003729">
    <property type="term" value="F:mRNA binding"/>
    <property type="evidence" value="ECO:0000318"/>
    <property type="project" value="GO_Central"/>
</dbReference>
<reference evidence="1 3" key="1">
    <citation type="journal article" date="2008" name="Science">
        <title>The Physcomitrella genome reveals evolutionary insights into the conquest of land by plants.</title>
        <authorList>
            <person name="Rensing S."/>
            <person name="Lang D."/>
            <person name="Zimmer A."/>
            <person name="Terry A."/>
            <person name="Salamov A."/>
            <person name="Shapiro H."/>
            <person name="Nishiyama T."/>
            <person name="Perroud P.-F."/>
            <person name="Lindquist E."/>
            <person name="Kamisugi Y."/>
            <person name="Tanahashi T."/>
            <person name="Sakakibara K."/>
            <person name="Fujita T."/>
            <person name="Oishi K."/>
            <person name="Shin-I T."/>
            <person name="Kuroki Y."/>
            <person name="Toyoda A."/>
            <person name="Suzuki Y."/>
            <person name="Hashimoto A."/>
            <person name="Yamaguchi K."/>
            <person name="Sugano A."/>
            <person name="Kohara Y."/>
            <person name="Fujiyama A."/>
            <person name="Anterola A."/>
            <person name="Aoki S."/>
            <person name="Ashton N."/>
            <person name="Barbazuk W.B."/>
            <person name="Barker E."/>
            <person name="Bennetzen J."/>
            <person name="Bezanilla M."/>
            <person name="Blankenship R."/>
            <person name="Cho S.H."/>
            <person name="Dutcher S."/>
            <person name="Estelle M."/>
            <person name="Fawcett J.A."/>
            <person name="Gundlach H."/>
            <person name="Hanada K."/>
            <person name="Heyl A."/>
            <person name="Hicks K.A."/>
            <person name="Hugh J."/>
            <person name="Lohr M."/>
            <person name="Mayer K."/>
            <person name="Melkozernov A."/>
            <person name="Murata T."/>
            <person name="Nelson D."/>
            <person name="Pils B."/>
            <person name="Prigge M."/>
            <person name="Reiss B."/>
            <person name="Renner T."/>
            <person name="Rombauts S."/>
            <person name="Rushton P."/>
            <person name="Sanderfoot A."/>
            <person name="Schween G."/>
            <person name="Shiu S.-H."/>
            <person name="Stueber K."/>
            <person name="Theodoulou F.L."/>
            <person name="Tu H."/>
            <person name="Van de Peer Y."/>
            <person name="Verrier P.J."/>
            <person name="Waters E."/>
            <person name="Wood A."/>
            <person name="Yang L."/>
            <person name="Cove D."/>
            <person name="Cuming A."/>
            <person name="Hasebe M."/>
            <person name="Lucas S."/>
            <person name="Mishler D.B."/>
            <person name="Reski R."/>
            <person name="Grigoriev I."/>
            <person name="Quatrano R.S."/>
            <person name="Boore J.L."/>
        </authorList>
    </citation>
    <scope>NUCLEOTIDE SEQUENCE [LARGE SCALE GENOMIC DNA]</scope>
    <source>
        <strain evidence="2 3">cv. Gransden 2004</strain>
    </source>
</reference>
<gene>
    <name evidence="2" type="primary">LOC112291009</name>
    <name evidence="1" type="ORF">PHYPA_018160</name>
</gene>
<dbReference type="GO" id="GO:0090617">
    <property type="term" value="P:mitochondrial mRNA 5'-end processing"/>
    <property type="evidence" value="ECO:0000318"/>
    <property type="project" value="GO_Central"/>
</dbReference>
<dbReference type="AlphaFoldDB" id="A0A2K1JGT6"/>
<dbReference type="KEGG" id="ppp:112291009"/>
<dbReference type="Gramene" id="Pp3c14_7470V3.1">
    <property type="protein sequence ID" value="PAC:32962133.CDS.1"/>
    <property type="gene ID" value="Pp3c14_7470"/>
</dbReference>
<dbReference type="STRING" id="3218.A0A2K1JGT6"/>
<evidence type="ECO:0008006" key="4">
    <source>
        <dbReference type="Google" id="ProtNLM"/>
    </source>
</evidence>
<reference evidence="2" key="3">
    <citation type="submission" date="2020-12" db="UniProtKB">
        <authorList>
            <consortium name="EnsemblPlants"/>
        </authorList>
    </citation>
    <scope>IDENTIFICATION</scope>
</reference>
<keyword evidence="3" id="KW-1185">Reference proteome</keyword>
<dbReference type="PANTHER" id="PTHR47604:SF1">
    <property type="entry name" value="ADENYLYL CYCLASE"/>
    <property type="match status" value="1"/>
</dbReference>
<dbReference type="PaxDb" id="3218-PP1S79_265V6.1"/>
<sequence>MQGVRRVVRLVRIPPLREFQLVGHNACVREAELAQNGGEPLRSAGHVSEFRAIGSSMAAGLFVKVFQLHGCESKSQVRGFCTQSALQEGHVRKTRPSGDPQKLYGEIVALMEKKVMPHPHQLMELIRSSSSASEVAFAMDAADRLRSLRMMEKGEKGVSHNKEVTHMMVAACLRAGDKQNALKLLWRKNPSGFTSSIGTAHLLLKHAKFHKDVKFMRQILRAMKANDVTPTATTADIILRLCKESGEIDLMFSLARDYNKVGLTFYESLFDVLISSAANAGDMKLVHEIQRWRDKQGLVHTTASAVSMAKALVLEGKPKEAAKLINEHCPDDRNNLTKDETLREKRDRYLGILVKVWPLQLVTALKIEAKEEYLRKLKVDVACMFDALKDLGLTIEGIDVGENFAQGKGSNSAAQKEVKNAEELLQGIGDL</sequence>
<dbReference type="OrthoDB" id="2016320at2759"/>
<dbReference type="EnsemblPlants" id="Pp3c14_7470V3.1">
    <property type="protein sequence ID" value="PAC:32962133.CDS.1"/>
    <property type="gene ID" value="Pp3c14_7470"/>
</dbReference>
<protein>
    <recommendedName>
        <fullName evidence="4">Pentacotripeptide-repeat region of PRORP domain-containing protein</fullName>
    </recommendedName>
</protein>
<dbReference type="PANTHER" id="PTHR47604">
    <property type="entry name" value="ADENYLYL CYCLASE"/>
    <property type="match status" value="1"/>
</dbReference>
<dbReference type="EMBL" id="ABEU02000014">
    <property type="protein sequence ID" value="PNR40757.1"/>
    <property type="molecule type" value="Genomic_DNA"/>
</dbReference>
<dbReference type="RefSeq" id="XP_024393698.1">
    <property type="nucleotide sequence ID" value="XM_024537930.2"/>
</dbReference>
<reference evidence="1 3" key="2">
    <citation type="journal article" date="2018" name="Plant J.">
        <title>The Physcomitrella patens chromosome-scale assembly reveals moss genome structure and evolution.</title>
        <authorList>
            <person name="Lang D."/>
            <person name="Ullrich K.K."/>
            <person name="Murat F."/>
            <person name="Fuchs J."/>
            <person name="Jenkins J."/>
            <person name="Haas F.B."/>
            <person name="Piednoel M."/>
            <person name="Gundlach H."/>
            <person name="Van Bel M."/>
            <person name="Meyberg R."/>
            <person name="Vives C."/>
            <person name="Morata J."/>
            <person name="Symeonidi A."/>
            <person name="Hiss M."/>
            <person name="Muchero W."/>
            <person name="Kamisugi Y."/>
            <person name="Saleh O."/>
            <person name="Blanc G."/>
            <person name="Decker E.L."/>
            <person name="van Gessel N."/>
            <person name="Grimwood J."/>
            <person name="Hayes R.D."/>
            <person name="Graham S.W."/>
            <person name="Gunter L.E."/>
            <person name="McDaniel S.F."/>
            <person name="Hoernstein S.N.W."/>
            <person name="Larsson A."/>
            <person name="Li F.W."/>
            <person name="Perroud P.F."/>
            <person name="Phillips J."/>
            <person name="Ranjan P."/>
            <person name="Rokshar D.S."/>
            <person name="Rothfels C.J."/>
            <person name="Schneider L."/>
            <person name="Shu S."/>
            <person name="Stevenson D.W."/>
            <person name="Thummler F."/>
            <person name="Tillich M."/>
            <person name="Villarreal Aguilar J.C."/>
            <person name="Widiez T."/>
            <person name="Wong G.K."/>
            <person name="Wymore A."/>
            <person name="Zhang Y."/>
            <person name="Zimmer A.D."/>
            <person name="Quatrano R.S."/>
            <person name="Mayer K.F.X."/>
            <person name="Goodstein D."/>
            <person name="Casacuberta J.M."/>
            <person name="Vandepoele K."/>
            <person name="Reski R."/>
            <person name="Cuming A.C."/>
            <person name="Tuskan G.A."/>
            <person name="Maumus F."/>
            <person name="Salse J."/>
            <person name="Schmutz J."/>
            <person name="Rensing S.A."/>
        </authorList>
    </citation>
    <scope>NUCLEOTIDE SEQUENCE [LARGE SCALE GENOMIC DNA]</scope>
    <source>
        <strain evidence="2 3">cv. Gransden 2004</strain>
    </source>
</reference>
<dbReference type="EnsemblPlants" id="Pp3c14_7470V3.3">
    <property type="protein sequence ID" value="PAC:32962134.CDS.1"/>
    <property type="gene ID" value="Pp3c14_7470"/>
</dbReference>
<dbReference type="Proteomes" id="UP000006727">
    <property type="component" value="Chromosome 14"/>
</dbReference>